<dbReference type="STRING" id="28230.SAMN05878443_0804"/>
<keyword evidence="4" id="KW-1185">Reference proteome</keyword>
<dbReference type="Proteomes" id="UP000184758">
    <property type="component" value="Unassembled WGS sequence"/>
</dbReference>
<evidence type="ECO:0000313" key="2">
    <source>
        <dbReference type="EMBL" id="SIN98362.1"/>
    </source>
</evidence>
<dbReference type="OrthoDB" id="2139497at2"/>
<evidence type="ECO:0000256" key="1">
    <source>
        <dbReference type="ARBA" id="ARBA00006539"/>
    </source>
</evidence>
<proteinExistence type="inferred from homology"/>
<accession>A0A1N6G574</accession>
<reference evidence="4" key="2">
    <citation type="submission" date="2016-11" db="EMBL/GenBank/DDBJ databases">
        <authorList>
            <person name="Varghese N."/>
            <person name="Submissions S."/>
        </authorList>
    </citation>
    <scope>NUCLEOTIDE SEQUENCE [LARGE SCALE GENOMIC DNA]</scope>
    <source>
        <strain evidence="4">313</strain>
    </source>
</reference>
<dbReference type="EMBL" id="FSRN01000001">
    <property type="protein sequence ID" value="SIO02660.1"/>
    <property type="molecule type" value="Genomic_DNA"/>
</dbReference>
<comment type="similarity">
    <text evidence="1">Belongs to the UPF0236 family.</text>
</comment>
<dbReference type="Pfam" id="PF06782">
    <property type="entry name" value="UPF0236"/>
    <property type="match status" value="1"/>
</dbReference>
<reference evidence="3" key="1">
    <citation type="submission" date="2016-11" db="EMBL/GenBank/DDBJ databases">
        <authorList>
            <person name="Jaros S."/>
            <person name="Januszkiewicz K."/>
            <person name="Wedrychowicz H."/>
        </authorList>
    </citation>
    <scope>NUCLEOTIDE SEQUENCE [LARGE SCALE GENOMIC DNA]</scope>
    <source>
        <strain evidence="3">313</strain>
    </source>
</reference>
<evidence type="ECO:0000313" key="4">
    <source>
        <dbReference type="Proteomes" id="UP000184758"/>
    </source>
</evidence>
<protein>
    <submittedName>
        <fullName evidence="3">Uncharacterized protein family (UPF0236)</fullName>
    </submittedName>
</protein>
<gene>
    <name evidence="2" type="ORF">SAMN05878443_0804</name>
    <name evidence="3" type="ORF">SAMN05878443_1030</name>
</gene>
<dbReference type="NCBIfam" id="NF033529">
    <property type="entry name" value="transpos_ISLre2"/>
    <property type="match status" value="1"/>
</dbReference>
<dbReference type="eggNOG" id="COG3464">
    <property type="taxonomic scope" value="Bacteria"/>
</dbReference>
<dbReference type="EMBL" id="FSRN01000001">
    <property type="protein sequence ID" value="SIN98362.1"/>
    <property type="molecule type" value="Genomic_DNA"/>
</dbReference>
<dbReference type="InterPro" id="IPR009620">
    <property type="entry name" value="UPF0236"/>
</dbReference>
<evidence type="ECO:0000313" key="3">
    <source>
        <dbReference type="EMBL" id="SIO02660.1"/>
    </source>
</evidence>
<sequence length="461" mass="53868">MDIIQHVMTEISKMMSRNIELTQNKQLPFNELISNVQETMNQVGIALVEDYIVQLDTILRKDTTRKELYHVQRNKDQKLIATTMGDIILDRTYYKNKQTGEFSYLVDDYLELEPHARMDLGLTAAILEKAKDLSYQKTIDSFKNISIHSRSSVMNVVHKHLVEPTEADLPAHKKSIDRLYIEADEDHVAYQDGTNRFMKLVYVYEGRKESTGITKRVELQGKRYFTGLYPDNDDLWETVLDYLEEAYDLNQVKKIYISGDGAAWIKSGTKMIPKSEFVLDYFHLSKYIKKACIGHHEWISNLYRWIYSNEKELLKLYFKTRLDDDLRESERKALEESRRYILRHWEAIQKQKDPNYYGCSAEGHISHILSARLSSRPLGWSLTGAEHIAKLRAYTFNGGDIKTALKRENKTRIRQLAIKKLDKRVNRKYTQQFQPVYGGLPALTQYKKSPLSFVLKGIRGK</sequence>
<organism evidence="3 4">
    <name type="scientific">Carnobacterium alterfunditum</name>
    <dbReference type="NCBI Taxonomy" id="28230"/>
    <lineage>
        <taxon>Bacteria</taxon>
        <taxon>Bacillati</taxon>
        <taxon>Bacillota</taxon>
        <taxon>Bacilli</taxon>
        <taxon>Lactobacillales</taxon>
        <taxon>Carnobacteriaceae</taxon>
        <taxon>Carnobacterium</taxon>
    </lineage>
</organism>
<name>A0A1N6G574_9LACT</name>
<dbReference type="AlphaFoldDB" id="A0A1N6G574"/>
<dbReference type="RefSeq" id="WP_034547577.1">
    <property type="nucleotide sequence ID" value="NZ_FSRN01000001.1"/>
</dbReference>